<keyword evidence="2" id="KW-0472">Membrane</keyword>
<dbReference type="InterPro" id="IPR005543">
    <property type="entry name" value="PASTA_dom"/>
</dbReference>
<feature type="transmembrane region" description="Helical" evidence="2">
    <location>
        <begin position="59"/>
        <end position="80"/>
    </location>
</feature>
<feature type="non-terminal residue" evidence="4">
    <location>
        <position position="1"/>
    </location>
</feature>
<name>A0A4Q2JNB3_9MICO</name>
<dbReference type="RefSeq" id="WP_129234278.1">
    <property type="nucleotide sequence ID" value="NZ_SDPL01000102.1"/>
</dbReference>
<protein>
    <submittedName>
        <fullName evidence="4">PASTA domain-containing protein</fullName>
    </submittedName>
</protein>
<dbReference type="PROSITE" id="PS51178">
    <property type="entry name" value="PASTA"/>
    <property type="match status" value="1"/>
</dbReference>
<dbReference type="Pfam" id="PF03793">
    <property type="entry name" value="PASTA"/>
    <property type="match status" value="1"/>
</dbReference>
<dbReference type="Gene3D" id="3.30.10.20">
    <property type="match status" value="1"/>
</dbReference>
<evidence type="ECO:0000259" key="3">
    <source>
        <dbReference type="PROSITE" id="PS51178"/>
    </source>
</evidence>
<evidence type="ECO:0000313" key="5">
    <source>
        <dbReference type="Proteomes" id="UP000292881"/>
    </source>
</evidence>
<keyword evidence="5" id="KW-1185">Reference proteome</keyword>
<dbReference type="AlphaFoldDB" id="A0A4Q2JNB3"/>
<comment type="caution">
    <text evidence="4">The sequence shown here is derived from an EMBL/GenBank/DDBJ whole genome shotgun (WGS) entry which is preliminary data.</text>
</comment>
<feature type="region of interest" description="Disordered" evidence="1">
    <location>
        <begin position="84"/>
        <end position="121"/>
    </location>
</feature>
<feature type="compositionally biased region" description="Polar residues" evidence="1">
    <location>
        <begin position="146"/>
        <end position="167"/>
    </location>
</feature>
<organism evidence="4 5">
    <name type="scientific">Agromyces binzhouensis</name>
    <dbReference type="NCBI Taxonomy" id="1817495"/>
    <lineage>
        <taxon>Bacteria</taxon>
        <taxon>Bacillati</taxon>
        <taxon>Actinomycetota</taxon>
        <taxon>Actinomycetes</taxon>
        <taxon>Micrococcales</taxon>
        <taxon>Microbacteriaceae</taxon>
        <taxon>Agromyces</taxon>
    </lineage>
</organism>
<keyword evidence="2" id="KW-0812">Transmembrane</keyword>
<keyword evidence="2" id="KW-1133">Transmembrane helix</keyword>
<dbReference type="Proteomes" id="UP000292881">
    <property type="component" value="Unassembled WGS sequence"/>
</dbReference>
<dbReference type="CDD" id="cd06577">
    <property type="entry name" value="PASTA_pknB"/>
    <property type="match status" value="1"/>
</dbReference>
<evidence type="ECO:0000256" key="2">
    <source>
        <dbReference type="SAM" id="Phobius"/>
    </source>
</evidence>
<evidence type="ECO:0000256" key="1">
    <source>
        <dbReference type="SAM" id="MobiDB-lite"/>
    </source>
</evidence>
<dbReference type="EMBL" id="SDPL01000102">
    <property type="protein sequence ID" value="RXZ48296.1"/>
    <property type="molecule type" value="Genomic_DNA"/>
</dbReference>
<accession>A0A4Q2JNB3</accession>
<proteinExistence type="predicted"/>
<reference evidence="4 5" key="1">
    <citation type="submission" date="2019-01" db="EMBL/GenBank/DDBJ databases">
        <authorList>
            <person name="Li J."/>
        </authorList>
    </citation>
    <scope>NUCLEOTIDE SEQUENCE [LARGE SCALE GENOMIC DNA]</scope>
    <source>
        <strain evidence="4 5">CGMCC 4.7180</strain>
    </source>
</reference>
<feature type="compositionally biased region" description="Low complexity" evidence="1">
    <location>
        <begin position="84"/>
        <end position="119"/>
    </location>
</feature>
<dbReference type="OrthoDB" id="9762169at2"/>
<gene>
    <name evidence="4" type="ORF">ESO86_07145</name>
</gene>
<feature type="domain" description="PASTA" evidence="3">
    <location>
        <begin position="118"/>
        <end position="184"/>
    </location>
</feature>
<sequence>AAAVPAVLGAAAGMTAATMLMPQAGANTAATTVLATGAAVPDGEEEPPAERKRSPWTWPLIVLIILLALVLIGTLIALALNSGNRPAASTSSGPPSTSSAPPTSSSAPPPETTTAAPTTEQIDRAAYIGRSVDDVRAELEALGFPVTTQEGAPATTPDQANTVSDVNPSGPVEIGTTITVTYLGAPETPSAPANAPTVNPADVASGGIVQVSWPAASCPSGQQLSGYEVAVTNDATAPSPVGAGTTSVNVQAGSQDFEVTYRYFCGQLDSPFSPAAPVTIQP</sequence>
<evidence type="ECO:0000313" key="4">
    <source>
        <dbReference type="EMBL" id="RXZ48296.1"/>
    </source>
</evidence>
<feature type="region of interest" description="Disordered" evidence="1">
    <location>
        <begin position="146"/>
        <end position="171"/>
    </location>
</feature>